<dbReference type="PROSITE" id="PS50883">
    <property type="entry name" value="EAL"/>
    <property type="match status" value="1"/>
</dbReference>
<dbReference type="CDD" id="cd18773">
    <property type="entry name" value="PDC1_HK_sensor"/>
    <property type="match status" value="1"/>
</dbReference>
<proteinExistence type="predicted"/>
<feature type="domain" description="GGDEF" evidence="5">
    <location>
        <begin position="345"/>
        <end position="490"/>
    </location>
</feature>
<feature type="domain" description="HAMP" evidence="4">
    <location>
        <begin position="218"/>
        <end position="270"/>
    </location>
</feature>
<dbReference type="Proteomes" id="UP001143362">
    <property type="component" value="Unassembled WGS sequence"/>
</dbReference>
<dbReference type="SMART" id="SM00267">
    <property type="entry name" value="GGDEF"/>
    <property type="match status" value="1"/>
</dbReference>
<dbReference type="Gene3D" id="6.10.340.10">
    <property type="match status" value="1"/>
</dbReference>
<dbReference type="Pfam" id="PF00563">
    <property type="entry name" value="EAL"/>
    <property type="match status" value="1"/>
</dbReference>
<evidence type="ECO:0000259" key="4">
    <source>
        <dbReference type="PROSITE" id="PS50885"/>
    </source>
</evidence>
<dbReference type="InterPro" id="IPR052155">
    <property type="entry name" value="Biofilm_reg_signaling"/>
</dbReference>
<keyword evidence="2" id="KW-0812">Transmembrane</keyword>
<dbReference type="PROSITE" id="PS50885">
    <property type="entry name" value="HAMP"/>
    <property type="match status" value="1"/>
</dbReference>
<dbReference type="SUPFAM" id="SSF141868">
    <property type="entry name" value="EAL domain-like"/>
    <property type="match status" value="1"/>
</dbReference>
<dbReference type="InterPro" id="IPR003660">
    <property type="entry name" value="HAMP_dom"/>
</dbReference>
<keyword evidence="2" id="KW-0472">Membrane</keyword>
<dbReference type="PANTHER" id="PTHR44757">
    <property type="entry name" value="DIGUANYLATE CYCLASE DGCP"/>
    <property type="match status" value="1"/>
</dbReference>
<organism evidence="6 7">
    <name type="scientific">Candidatus Litorirhabdus singularis</name>
    <dbReference type="NCBI Taxonomy" id="2518993"/>
    <lineage>
        <taxon>Bacteria</taxon>
        <taxon>Pseudomonadati</taxon>
        <taxon>Pseudomonadota</taxon>
        <taxon>Gammaproteobacteria</taxon>
        <taxon>Cellvibrionales</taxon>
        <taxon>Halieaceae</taxon>
        <taxon>Candidatus Litorirhabdus</taxon>
    </lineage>
</organism>
<dbReference type="PANTHER" id="PTHR44757:SF2">
    <property type="entry name" value="BIOFILM ARCHITECTURE MAINTENANCE PROTEIN MBAA"/>
    <property type="match status" value="1"/>
</dbReference>
<keyword evidence="1" id="KW-0175">Coiled coil</keyword>
<dbReference type="SUPFAM" id="SSF55073">
    <property type="entry name" value="Nucleotide cyclase"/>
    <property type="match status" value="1"/>
</dbReference>
<dbReference type="CDD" id="cd01949">
    <property type="entry name" value="GGDEF"/>
    <property type="match status" value="1"/>
</dbReference>
<protein>
    <submittedName>
        <fullName evidence="6">EAL domain-containing protein</fullName>
    </submittedName>
</protein>
<dbReference type="Pfam" id="PF00990">
    <property type="entry name" value="GGDEF"/>
    <property type="match status" value="1"/>
</dbReference>
<sequence>MLRFFTIGRTIAIFLGLLFLVGAAGLTLFLVDQKRTTLHDQAVEGAVWLSQSGIQQQLAIQFGDQKVMQEFLQRFLNRPLIASAAIFTAQGKLIESRDRSGETGGSVAAFSRVRGISNVQDIVEQTLPDELTGKPFLNLSIPVFSYANPMLYGADKDVFVRELAQARNQGAQHVLGYYQLGIDLSSLENELLEYTWRVGLTCLGFSLLACIILVLITRKISAPLSNLAQLASDISAGRLDRSFKARGTGEVYKIGAMLNMVLAELNSYKTRMDVDNNLLSMKVEERTAQLSKRNDELNKAVAQVTRTKNRLRQLAYYDSLTSLPNRQLFSEQLQLLLNIAKRDNIKIALLFLDLDNFKRINDSLGHNAGDALLREVAARLSGCIRESDLISQYFDNESRIDISRLGGDEFTVVLHKLEEKGIAGVVAERLLDALQTPMIIEGHEIVITPSIGIAVAPDDADSVEGLLKMADTAMYHAKTTGKNGYRFYSSAMRGTGVGRLKLEAELRKAIDQQDMVLHYQPQVDARTGEILGAEALVRWNHAEHGIIYPDRFIPLAEEMGLIVQLGAWTLLEACRHSIQMRDLGLKLPKVSVNVSSLQFNAAFIEMVEQVLKETGMEPQYLELELTEGVIMSNARSSTEALLQLKNLGVSLSVDDFGTGYSSLSYLSRFPLDELKIDRSFVIDYNKSTNGAKLVSAIIAMGKSLNLCTVAEGVDHNDQFRFLSAQGIDVIQGYLFSKPKPRDEFMLLLKSNPYPQQIKEILSQQD</sequence>
<dbReference type="NCBIfam" id="TIGR00254">
    <property type="entry name" value="GGDEF"/>
    <property type="match status" value="1"/>
</dbReference>
<keyword evidence="2" id="KW-1133">Transmembrane helix</keyword>
<dbReference type="InterPro" id="IPR043128">
    <property type="entry name" value="Rev_trsase/Diguanyl_cyclase"/>
</dbReference>
<dbReference type="PROSITE" id="PS50887">
    <property type="entry name" value="GGDEF"/>
    <property type="match status" value="1"/>
</dbReference>
<dbReference type="EMBL" id="SHNN01000001">
    <property type="protein sequence ID" value="MCX2979659.1"/>
    <property type="molecule type" value="Genomic_DNA"/>
</dbReference>
<dbReference type="InterPro" id="IPR000160">
    <property type="entry name" value="GGDEF_dom"/>
</dbReference>
<evidence type="ECO:0000256" key="2">
    <source>
        <dbReference type="SAM" id="Phobius"/>
    </source>
</evidence>
<dbReference type="RefSeq" id="WP_279243658.1">
    <property type="nucleotide sequence ID" value="NZ_SHNN01000001.1"/>
</dbReference>
<keyword evidence="7" id="KW-1185">Reference proteome</keyword>
<dbReference type="InterPro" id="IPR001633">
    <property type="entry name" value="EAL_dom"/>
</dbReference>
<reference evidence="6" key="1">
    <citation type="submission" date="2019-02" db="EMBL/GenBank/DDBJ databases">
        <authorList>
            <person name="Li S.-H."/>
        </authorList>
    </citation>
    <scope>NUCLEOTIDE SEQUENCE</scope>
    <source>
        <strain evidence="6">IMCC14734</strain>
    </source>
</reference>
<dbReference type="Gene3D" id="3.30.70.270">
    <property type="match status" value="1"/>
</dbReference>
<evidence type="ECO:0000313" key="7">
    <source>
        <dbReference type="Proteomes" id="UP001143362"/>
    </source>
</evidence>
<evidence type="ECO:0000313" key="6">
    <source>
        <dbReference type="EMBL" id="MCX2979659.1"/>
    </source>
</evidence>
<dbReference type="InterPro" id="IPR029787">
    <property type="entry name" value="Nucleotide_cyclase"/>
</dbReference>
<dbReference type="Gene3D" id="3.20.20.450">
    <property type="entry name" value="EAL domain"/>
    <property type="match status" value="1"/>
</dbReference>
<feature type="transmembrane region" description="Helical" evidence="2">
    <location>
        <begin position="194"/>
        <end position="216"/>
    </location>
</feature>
<dbReference type="CDD" id="cd01948">
    <property type="entry name" value="EAL"/>
    <property type="match status" value="1"/>
</dbReference>
<evidence type="ECO:0000256" key="1">
    <source>
        <dbReference type="SAM" id="Coils"/>
    </source>
</evidence>
<dbReference type="SMART" id="SM00052">
    <property type="entry name" value="EAL"/>
    <property type="match status" value="1"/>
</dbReference>
<feature type="transmembrane region" description="Helical" evidence="2">
    <location>
        <begin position="12"/>
        <end position="31"/>
    </location>
</feature>
<feature type="coiled-coil region" evidence="1">
    <location>
        <begin position="280"/>
        <end position="314"/>
    </location>
</feature>
<evidence type="ECO:0000259" key="5">
    <source>
        <dbReference type="PROSITE" id="PS50887"/>
    </source>
</evidence>
<evidence type="ECO:0000259" key="3">
    <source>
        <dbReference type="PROSITE" id="PS50883"/>
    </source>
</evidence>
<name>A0ABT3TBK7_9GAMM</name>
<accession>A0ABT3TBK7</accession>
<comment type="caution">
    <text evidence="6">The sequence shown here is derived from an EMBL/GenBank/DDBJ whole genome shotgun (WGS) entry which is preliminary data.</text>
</comment>
<gene>
    <name evidence="6" type="ORF">EYC98_02150</name>
</gene>
<dbReference type="InterPro" id="IPR035919">
    <property type="entry name" value="EAL_sf"/>
</dbReference>
<feature type="domain" description="EAL" evidence="3">
    <location>
        <begin position="499"/>
        <end position="752"/>
    </location>
</feature>